<name>A0A0G0M7I3_9BACT</name>
<dbReference type="GO" id="GO:0140662">
    <property type="term" value="F:ATP-dependent protein folding chaperone"/>
    <property type="evidence" value="ECO:0007669"/>
    <property type="project" value="InterPro"/>
</dbReference>
<dbReference type="GO" id="GO:0008233">
    <property type="term" value="F:peptidase activity"/>
    <property type="evidence" value="ECO:0007669"/>
    <property type="project" value="UniProtKB-KW"/>
</dbReference>
<keyword evidence="7" id="KW-0645">Protease</keyword>
<dbReference type="InterPro" id="IPR050052">
    <property type="entry name" value="ATP-dep_Clp_protease_ClpX"/>
</dbReference>
<dbReference type="Gene3D" id="1.10.8.60">
    <property type="match status" value="1"/>
</dbReference>
<keyword evidence="1" id="KW-0547">Nucleotide-binding</keyword>
<keyword evidence="3 7" id="KW-0067">ATP-binding</keyword>
<dbReference type="AlphaFoldDB" id="A0A0G0M7I3"/>
<dbReference type="EMBL" id="LBUU01000011">
    <property type="protein sequence ID" value="KKQ69634.1"/>
    <property type="molecule type" value="Genomic_DNA"/>
</dbReference>
<dbReference type="SUPFAM" id="SSF52540">
    <property type="entry name" value="P-loop containing nucleoside triphosphate hydrolases"/>
    <property type="match status" value="1"/>
</dbReference>
<keyword evidence="4" id="KW-0143">Chaperone</keyword>
<dbReference type="InterPro" id="IPR027417">
    <property type="entry name" value="P-loop_NTPase"/>
</dbReference>
<organism evidence="7 8">
    <name type="scientific">Candidatus Falkowbacteria bacterium GW2011_GWE1_38_31</name>
    <dbReference type="NCBI Taxonomy" id="1618638"/>
    <lineage>
        <taxon>Bacteria</taxon>
        <taxon>Candidatus Falkowiibacteriota</taxon>
    </lineage>
</organism>
<dbReference type="InterPro" id="IPR004487">
    <property type="entry name" value="Clp_protease_ATP-bd_su_ClpX"/>
</dbReference>
<feature type="domain" description="AAA+ ATPase" evidence="5">
    <location>
        <begin position="169"/>
        <end position="323"/>
    </location>
</feature>
<keyword evidence="7" id="KW-0378">Hydrolase</keyword>
<dbReference type="SMART" id="SM01086">
    <property type="entry name" value="ClpB_D2-small"/>
    <property type="match status" value="1"/>
</dbReference>
<accession>A0A0G0M7I3</accession>
<keyword evidence="2" id="KW-0862">Zinc</keyword>
<dbReference type="PANTHER" id="PTHR48102:SF7">
    <property type="entry name" value="ATP-DEPENDENT CLP PROTEASE ATP-BINDING SUBUNIT CLPX-LIKE, MITOCHONDRIAL"/>
    <property type="match status" value="1"/>
</dbReference>
<dbReference type="NCBIfam" id="TIGR00382">
    <property type="entry name" value="clpX"/>
    <property type="match status" value="1"/>
</dbReference>
<evidence type="ECO:0000313" key="7">
    <source>
        <dbReference type="EMBL" id="KKQ69634.1"/>
    </source>
</evidence>
<dbReference type="InterPro" id="IPR003959">
    <property type="entry name" value="ATPase_AAA_core"/>
</dbReference>
<dbReference type="Pfam" id="PF10431">
    <property type="entry name" value="ClpB_D2-small"/>
    <property type="match status" value="1"/>
</dbReference>
<dbReference type="PANTHER" id="PTHR48102">
    <property type="entry name" value="ATP-DEPENDENT CLP PROTEASE ATP-BINDING SUBUNIT CLPX-LIKE, MITOCHONDRIAL-RELATED"/>
    <property type="match status" value="1"/>
</dbReference>
<gene>
    <name evidence="7" type="ORF">US91_C0011G0004</name>
</gene>
<dbReference type="Proteomes" id="UP000034022">
    <property type="component" value="Unassembled WGS sequence"/>
</dbReference>
<dbReference type="GO" id="GO:0005524">
    <property type="term" value="F:ATP binding"/>
    <property type="evidence" value="ECO:0007669"/>
    <property type="project" value="UniProtKB-KW"/>
</dbReference>
<evidence type="ECO:0000256" key="1">
    <source>
        <dbReference type="ARBA" id="ARBA00022741"/>
    </source>
</evidence>
<evidence type="ECO:0000256" key="2">
    <source>
        <dbReference type="ARBA" id="ARBA00022833"/>
    </source>
</evidence>
<comment type="caution">
    <text evidence="7">The sequence shown here is derived from an EMBL/GenBank/DDBJ whole genome shotgun (WGS) entry which is preliminary data.</text>
</comment>
<dbReference type="InterPro" id="IPR019489">
    <property type="entry name" value="Clp_ATPase_C"/>
</dbReference>
<evidence type="ECO:0000256" key="3">
    <source>
        <dbReference type="ARBA" id="ARBA00022840"/>
    </source>
</evidence>
<evidence type="ECO:0000313" key="8">
    <source>
        <dbReference type="Proteomes" id="UP000034022"/>
    </source>
</evidence>
<dbReference type="PATRIC" id="fig|1618638.3.peg.1133"/>
<dbReference type="InterPro" id="IPR003593">
    <property type="entry name" value="AAA+_ATPase"/>
</dbReference>
<dbReference type="SMART" id="SM00382">
    <property type="entry name" value="AAA"/>
    <property type="match status" value="1"/>
</dbReference>
<dbReference type="Pfam" id="PF07724">
    <property type="entry name" value="AAA_2"/>
    <property type="match status" value="1"/>
</dbReference>
<dbReference type="GO" id="GO:0016887">
    <property type="term" value="F:ATP hydrolysis activity"/>
    <property type="evidence" value="ECO:0007669"/>
    <property type="project" value="InterPro"/>
</dbReference>
<dbReference type="FunFam" id="1.10.8.60:FF:000002">
    <property type="entry name" value="ATP-dependent Clp protease ATP-binding subunit ClpX"/>
    <property type="match status" value="1"/>
</dbReference>
<evidence type="ECO:0000256" key="4">
    <source>
        <dbReference type="ARBA" id="ARBA00023186"/>
    </source>
</evidence>
<evidence type="ECO:0000259" key="6">
    <source>
        <dbReference type="SMART" id="SM01086"/>
    </source>
</evidence>
<evidence type="ECO:0000259" key="5">
    <source>
        <dbReference type="SMART" id="SM00382"/>
    </source>
</evidence>
<sequence>MQLEFVYWANCCSFCNTKAEECGPLIRQKGKLYSGICGNCADFISKYIFMKSEAKKNETKDINNLAPVDIDNRINKVVERMNERHAAYLRDVGENIISNPNLTPVKKMEEKKSAYDFSIFPKPLELKDLLDHYIISQETAKRNTTTAIYNHYKRINRIDKLDKNDIEIEKSNILYIGPTGSGKTYTLKIVAKLLNIPFVIVDISSYSEVGYVGDDVENILSMLYLKAEGDKEAAEKGIIFIDEIDKKGKRSNSNDDVSRDAIQQALLKMIEGAKYTVPKTMIKKSRAMDLVEIDTTNILFIFGGAFVGLSDIIKKRICNKSIGFGANLGSDYHESDLLHLVENEDLIKFGMIPEFLGRVPINIVFDELSHSDLLKILTEPKNAIIKQYQELFLEDGINLSFTDDALSAIAEKAIKEKSGARGLRKIMESFMQNIMFEVPSVVGASQCIVSAETVQTGKYDLNFEKESILSKKN</sequence>
<protein>
    <submittedName>
        <fullName evidence="7">ATP-dependent Clp protease ATP-binding subunit ClpX</fullName>
    </submittedName>
</protein>
<dbReference type="NCBIfam" id="NF003745">
    <property type="entry name" value="PRK05342.1"/>
    <property type="match status" value="1"/>
</dbReference>
<proteinExistence type="predicted"/>
<reference evidence="7 8" key="1">
    <citation type="journal article" date="2015" name="Nature">
        <title>rRNA introns, odd ribosomes, and small enigmatic genomes across a large radiation of phyla.</title>
        <authorList>
            <person name="Brown C.T."/>
            <person name="Hug L.A."/>
            <person name="Thomas B.C."/>
            <person name="Sharon I."/>
            <person name="Castelle C.J."/>
            <person name="Singh A."/>
            <person name="Wilkins M.J."/>
            <person name="Williams K.H."/>
            <person name="Banfield J.F."/>
        </authorList>
    </citation>
    <scope>NUCLEOTIDE SEQUENCE [LARGE SCALE GENOMIC DNA]</scope>
</reference>
<dbReference type="Gene3D" id="3.40.50.300">
    <property type="entry name" value="P-loop containing nucleotide triphosphate hydrolases"/>
    <property type="match status" value="1"/>
</dbReference>
<dbReference type="GO" id="GO:0051082">
    <property type="term" value="F:unfolded protein binding"/>
    <property type="evidence" value="ECO:0007669"/>
    <property type="project" value="InterPro"/>
</dbReference>
<feature type="domain" description="Clp ATPase C-terminal" evidence="6">
    <location>
        <begin position="368"/>
        <end position="461"/>
    </location>
</feature>
<dbReference type="GO" id="GO:0051603">
    <property type="term" value="P:proteolysis involved in protein catabolic process"/>
    <property type="evidence" value="ECO:0007669"/>
    <property type="project" value="TreeGrafter"/>
</dbReference>